<dbReference type="EMBL" id="SRPO01000059">
    <property type="protein sequence ID" value="KAG5944163.1"/>
    <property type="molecule type" value="Genomic_DNA"/>
</dbReference>
<proteinExistence type="inferred from homology"/>
<dbReference type="AlphaFoldDB" id="A0A9P7SJQ6"/>
<evidence type="ECO:0000256" key="11">
    <source>
        <dbReference type="SAM" id="Phobius"/>
    </source>
</evidence>
<keyword evidence="11" id="KW-1133">Transmembrane helix</keyword>
<accession>A0A9P7SJQ6</accession>
<evidence type="ECO:0000256" key="10">
    <source>
        <dbReference type="SAM" id="MobiDB-lite"/>
    </source>
</evidence>
<comment type="cofactor">
    <cofactor evidence="1 7">
        <name>Ca(2+)</name>
        <dbReference type="ChEBI" id="CHEBI:29108"/>
    </cofactor>
</comment>
<keyword evidence="4 9" id="KW-0378">Hydrolase</keyword>
<dbReference type="Pfam" id="PF01532">
    <property type="entry name" value="Glyco_hydro_47"/>
    <property type="match status" value="1"/>
</dbReference>
<comment type="pathway">
    <text evidence="2">Protein modification; protein glycosylation.</text>
</comment>
<feature type="transmembrane region" description="Helical" evidence="11">
    <location>
        <begin position="40"/>
        <end position="60"/>
    </location>
</feature>
<evidence type="ECO:0000256" key="8">
    <source>
        <dbReference type="PIRSR" id="PIRSR601382-3"/>
    </source>
</evidence>
<dbReference type="Gene3D" id="1.50.10.10">
    <property type="match status" value="1"/>
</dbReference>
<reference evidence="12 13" key="1">
    <citation type="journal article" date="2020" name="bioRxiv">
        <title>Whole genome comparisons of ergot fungi reveals the divergence and evolution of species within the genus Claviceps are the result of varying mechanisms driving genome evolution and host range expansion.</title>
        <authorList>
            <person name="Wyka S.A."/>
            <person name="Mondo S.J."/>
            <person name="Liu M."/>
            <person name="Dettman J."/>
            <person name="Nalam V."/>
            <person name="Broders K.D."/>
        </authorList>
    </citation>
    <scope>NUCLEOTIDE SEQUENCE [LARGE SCALE GENOMIC DNA]</scope>
    <source>
        <strain evidence="12 13">CCC 1485</strain>
    </source>
</reference>
<gene>
    <name evidence="12" type="ORF">E4U60_006180</name>
</gene>
<protein>
    <recommendedName>
        <fullName evidence="9">alpha-1,2-Mannosidase</fullName>
        <ecNumber evidence="9">3.2.1.-</ecNumber>
    </recommendedName>
</protein>
<keyword evidence="7" id="KW-0106">Calcium</keyword>
<evidence type="ECO:0000256" key="6">
    <source>
        <dbReference type="PIRSR" id="PIRSR601382-1"/>
    </source>
</evidence>
<sequence>MSRSSINAPAPASSGPHPIVSSSSGPSGNAIGTMAFPRRMLRLVALTALGLVVVVVLHLLPSRAGDFAFPLTPVAPLEAKDPSATTPHQNEKQPPRQASKSEPKFDWSKAKLYHPPPSIKPLPTGPPHKMARVQAKSDAFVYTAETKKRQRAVRDACKRSYDAYRTHAWMKDELKPVSGGFKNPFGGWAATLVDALDTLWIMDLRDEFREAAKAVTAIDWSDTGDGAANLFETTIRHLGGLLGAYDLSGDAALLNKAVELGEMLYHAFDTPNNLPGFWLNYDEARRGKLVAGTNDPSASPASLCVEFTRLSQITGDSKYYDATDRVTRFLQRTQNDTLLPGMWPIALDLRHETVRDTTFTLGALADSLYEYLPKMHALLGGVDPTYEQLYRGAMDAVTQNLLFRPMVPDQRDILFSGDYHAARSSGKLVPESQHLTCFAGGMFGLGGRLFDIPQHVSVGERLARGCAWAYEVFPTGIMPEIFRLLPCGGVDSPQEGSCSWDEAAWQKEQVADRPLPKGFADARDPQYQLRPEAIESLFVLYRITAKRELQDMAWEMFQAILGATETEFAYAAISDVTTEGKTKKVDSMESFWLAETLKYFYLIFSPPDLVSLDEYVLNTEAHPLKRPVAE</sequence>
<evidence type="ECO:0000313" key="12">
    <source>
        <dbReference type="EMBL" id="KAG5944163.1"/>
    </source>
</evidence>
<keyword evidence="9" id="KW-0326">Glycosidase</keyword>
<feature type="active site" evidence="6">
    <location>
        <position position="532"/>
    </location>
</feature>
<feature type="active site" description="Proton donor" evidence="6">
    <location>
        <position position="232"/>
    </location>
</feature>
<feature type="region of interest" description="Disordered" evidence="10">
    <location>
        <begin position="79"/>
        <end position="111"/>
    </location>
</feature>
<dbReference type="InterPro" id="IPR036026">
    <property type="entry name" value="Seven-hairpin_glycosidases"/>
</dbReference>
<name>A0A9P7SJQ6_9HYPO</name>
<dbReference type="GO" id="GO:0005509">
    <property type="term" value="F:calcium ion binding"/>
    <property type="evidence" value="ECO:0007669"/>
    <property type="project" value="InterPro"/>
</dbReference>
<feature type="region of interest" description="Disordered" evidence="10">
    <location>
        <begin position="1"/>
        <end position="26"/>
    </location>
</feature>
<evidence type="ECO:0000256" key="3">
    <source>
        <dbReference type="ARBA" id="ARBA00007658"/>
    </source>
</evidence>
<organism evidence="12 13">
    <name type="scientific">Claviceps pazoutovae</name>
    <dbReference type="NCBI Taxonomy" id="1649127"/>
    <lineage>
        <taxon>Eukaryota</taxon>
        <taxon>Fungi</taxon>
        <taxon>Dikarya</taxon>
        <taxon>Ascomycota</taxon>
        <taxon>Pezizomycotina</taxon>
        <taxon>Sordariomycetes</taxon>
        <taxon>Hypocreomycetidae</taxon>
        <taxon>Hypocreales</taxon>
        <taxon>Clavicipitaceae</taxon>
        <taxon>Claviceps</taxon>
    </lineage>
</organism>
<dbReference type="PANTHER" id="PTHR11742">
    <property type="entry name" value="MANNOSYL-OLIGOSACCHARIDE ALPHA-1,2-MANNOSIDASE-RELATED"/>
    <property type="match status" value="1"/>
</dbReference>
<dbReference type="SUPFAM" id="SSF48225">
    <property type="entry name" value="Seven-hairpin glycosidases"/>
    <property type="match status" value="1"/>
</dbReference>
<dbReference type="InterPro" id="IPR012341">
    <property type="entry name" value="6hp_glycosidase-like_sf"/>
</dbReference>
<evidence type="ECO:0000256" key="4">
    <source>
        <dbReference type="ARBA" id="ARBA00022801"/>
    </source>
</evidence>
<keyword evidence="11" id="KW-0812">Transmembrane</keyword>
<evidence type="ECO:0000256" key="7">
    <source>
        <dbReference type="PIRSR" id="PIRSR601382-2"/>
    </source>
</evidence>
<dbReference type="PRINTS" id="PR00747">
    <property type="entry name" value="GLYHDRLASE47"/>
</dbReference>
<dbReference type="InterPro" id="IPR001382">
    <property type="entry name" value="Glyco_hydro_47"/>
</dbReference>
<keyword evidence="7" id="KW-0479">Metal-binding</keyword>
<evidence type="ECO:0000313" key="13">
    <source>
        <dbReference type="Proteomes" id="UP000706124"/>
    </source>
</evidence>
<dbReference type="FunFam" id="1.50.10.10:FF:000037">
    <property type="entry name" value="alpha-1,2-Mannosidase"/>
    <property type="match status" value="1"/>
</dbReference>
<keyword evidence="11" id="KW-0472">Membrane</keyword>
<comment type="similarity">
    <text evidence="3 9">Belongs to the glycosyl hydrolase 47 family.</text>
</comment>
<dbReference type="GO" id="GO:0016020">
    <property type="term" value="C:membrane"/>
    <property type="evidence" value="ECO:0007669"/>
    <property type="project" value="InterPro"/>
</dbReference>
<dbReference type="Proteomes" id="UP000706124">
    <property type="component" value="Unassembled WGS sequence"/>
</dbReference>
<dbReference type="OrthoDB" id="8118055at2759"/>
<feature type="compositionally biased region" description="Low complexity" evidence="10">
    <location>
        <begin position="13"/>
        <end position="26"/>
    </location>
</feature>
<evidence type="ECO:0000256" key="5">
    <source>
        <dbReference type="ARBA" id="ARBA00023157"/>
    </source>
</evidence>
<feature type="disulfide bond" evidence="8">
    <location>
        <begin position="437"/>
        <end position="466"/>
    </location>
</feature>
<evidence type="ECO:0000256" key="9">
    <source>
        <dbReference type="RuleBase" id="RU361193"/>
    </source>
</evidence>
<dbReference type="GO" id="GO:0005783">
    <property type="term" value="C:endoplasmic reticulum"/>
    <property type="evidence" value="ECO:0007669"/>
    <property type="project" value="TreeGrafter"/>
</dbReference>
<keyword evidence="13" id="KW-1185">Reference proteome</keyword>
<evidence type="ECO:0000256" key="1">
    <source>
        <dbReference type="ARBA" id="ARBA00001913"/>
    </source>
</evidence>
<dbReference type="InterPro" id="IPR050749">
    <property type="entry name" value="Glycosyl_Hydrolase_47"/>
</dbReference>
<dbReference type="GO" id="GO:0005975">
    <property type="term" value="P:carbohydrate metabolic process"/>
    <property type="evidence" value="ECO:0007669"/>
    <property type="project" value="InterPro"/>
</dbReference>
<dbReference type="EC" id="3.2.1.-" evidence="9"/>
<comment type="caution">
    <text evidence="12">The sequence shown here is derived from an EMBL/GenBank/DDBJ whole genome shotgun (WGS) entry which is preliminary data.</text>
</comment>
<evidence type="ECO:0000256" key="2">
    <source>
        <dbReference type="ARBA" id="ARBA00004922"/>
    </source>
</evidence>
<dbReference type="GO" id="GO:0036503">
    <property type="term" value="P:ERAD pathway"/>
    <property type="evidence" value="ECO:0007669"/>
    <property type="project" value="UniProtKB-ARBA"/>
</dbReference>
<dbReference type="GO" id="GO:0004571">
    <property type="term" value="F:mannosyl-oligosaccharide 1,2-alpha-mannosidase activity"/>
    <property type="evidence" value="ECO:0007669"/>
    <property type="project" value="InterPro"/>
</dbReference>
<dbReference type="PANTHER" id="PTHR11742:SF89">
    <property type="entry name" value="ALPHA-1,2-MANNOSIDASE"/>
    <property type="match status" value="1"/>
</dbReference>
<feature type="binding site" evidence="7">
    <location>
        <position position="619"/>
    </location>
    <ligand>
        <name>Ca(2+)</name>
        <dbReference type="ChEBI" id="CHEBI:29108"/>
    </ligand>
</feature>
<feature type="active site" evidence="6">
    <location>
        <position position="366"/>
    </location>
</feature>
<feature type="compositionally biased region" description="Basic and acidic residues" evidence="10">
    <location>
        <begin position="89"/>
        <end position="109"/>
    </location>
</feature>
<feature type="active site" description="Proton donor" evidence="6">
    <location>
        <position position="480"/>
    </location>
</feature>
<keyword evidence="5 8" id="KW-1015">Disulfide bond</keyword>